<evidence type="ECO:0000313" key="1">
    <source>
        <dbReference type="EMBL" id="MPL90220.1"/>
    </source>
</evidence>
<accession>A0A644VFY2</accession>
<comment type="caution">
    <text evidence="1">The sequence shown here is derived from an EMBL/GenBank/DDBJ whole genome shotgun (WGS) entry which is preliminary data.</text>
</comment>
<proteinExistence type="predicted"/>
<gene>
    <name evidence="1" type="ORF">SDC9_36267</name>
</gene>
<dbReference type="AlphaFoldDB" id="A0A644VFY2"/>
<name>A0A644VFY2_9ZZZZ</name>
<protein>
    <submittedName>
        <fullName evidence="1">Uncharacterized protein</fullName>
    </submittedName>
</protein>
<organism evidence="1">
    <name type="scientific">bioreactor metagenome</name>
    <dbReference type="NCBI Taxonomy" id="1076179"/>
    <lineage>
        <taxon>unclassified sequences</taxon>
        <taxon>metagenomes</taxon>
        <taxon>ecological metagenomes</taxon>
    </lineage>
</organism>
<reference evidence="1" key="1">
    <citation type="submission" date="2019-08" db="EMBL/GenBank/DDBJ databases">
        <authorList>
            <person name="Kucharzyk K."/>
            <person name="Murdoch R.W."/>
            <person name="Higgins S."/>
            <person name="Loffler F."/>
        </authorList>
    </citation>
    <scope>NUCLEOTIDE SEQUENCE</scope>
</reference>
<sequence length="58" mass="6890">MNSFFVNKQEFSGTDKAKDVAFDQTIERNTMEESEVTTIKRFIRSSLQYRPVTRFIHN</sequence>
<dbReference type="EMBL" id="VSSQ01000298">
    <property type="protein sequence ID" value="MPL90220.1"/>
    <property type="molecule type" value="Genomic_DNA"/>
</dbReference>